<dbReference type="GO" id="GO:0043709">
    <property type="term" value="P:cell adhesion involved in single-species biofilm formation"/>
    <property type="evidence" value="ECO:0007669"/>
    <property type="project" value="TreeGrafter"/>
</dbReference>
<evidence type="ECO:0000313" key="6">
    <source>
        <dbReference type="EMBL" id="EON91270.1"/>
    </source>
</evidence>
<dbReference type="InterPro" id="IPR000160">
    <property type="entry name" value="GGDEF_dom"/>
</dbReference>
<dbReference type="InterPro" id="IPR003018">
    <property type="entry name" value="GAF"/>
</dbReference>
<dbReference type="NCBIfam" id="TIGR00254">
    <property type="entry name" value="GGDEF"/>
    <property type="match status" value="1"/>
</dbReference>
<dbReference type="InterPro" id="IPR000014">
    <property type="entry name" value="PAS"/>
</dbReference>
<sequence length="699" mass="77553">MDGKDVGSAVSDYWTFSSDNLVSGILPLITAVLAALLLVSLIRYRRLGGRGQGLSVEMGSASRSLRNADRDLRTLFDQSAIAVMLLDPTTKSVLYANETAMMAFGVRTEEQLTAEVMQKPDAWSPSPFSLLDFEETVFKTSRSGLQKFEWYFEPTGRHPVWLDSSLSIISYKSGQALMFTGVNITERKHAEKADHFRHKAMTSMANDNGLHVTLDHLAAMAESRMPGAYCGVMVHDGERARLRWVGGRSLPEPFREAMDDLPVAFGAASSGTAVFIRGRVVSRDVRTDDRWERHRDDAEWAGLRACWSEPVIGSSGELLGTFDVYHKEPWTPGDDDIDALTDPIAITSLAIERHLSKSQLEHMVLSEQMVRRISTDLLTLGPEETDQGITSTCRALGDFYRADRVFLCQFEDASQQVWVSHEWAGEGFGSLCPDIARKYPVIPSSLNKVFEGKPSVIFSAEQEIPPQLEFLKELLTLKGQQSVLLVRVHRGDRMSGILGIQMTSAVNPWTPQRAQTAELMANLFGSALNRNQLLHSLTYQAVHDQLTGLYNRHKIESFMDQEVARCTRYGSTFSVIIFDLDNFKSINDRYGHNEGDAVLSGVSVLVGQGIRESEIAGRWGGEEFLIILPETSLDSAVPVADRLRGSIESHRFSIPEPVTISVGVAAFRPGDTPHEIIQRADAALYSAKESGRNCVKQSF</sequence>
<keyword evidence="4" id="KW-0812">Transmembrane</keyword>
<dbReference type="EC" id="2.7.7.65" evidence="2"/>
<dbReference type="SUPFAM" id="SSF55073">
    <property type="entry name" value="Nucleotide cyclase"/>
    <property type="match status" value="1"/>
</dbReference>
<reference evidence="6 7" key="1">
    <citation type="journal article" date="2013" name="Genome Announc.">
        <title>Draft Genome Sequence of the Moderately Halophilic Bacterium Marinobacter lipolyticus Strain SM19.</title>
        <authorList>
            <person name="Papke R.T."/>
            <person name="de la Haba R.R."/>
            <person name="Infante-Dominguez C."/>
            <person name="Perez D."/>
            <person name="Sanchez-Porro C."/>
            <person name="Lapierre P."/>
            <person name="Ventosa A."/>
        </authorList>
    </citation>
    <scope>NUCLEOTIDE SEQUENCE [LARGE SCALE GENOMIC DNA]</scope>
    <source>
        <strain evidence="6 7">SM19</strain>
    </source>
</reference>
<evidence type="ECO:0000256" key="4">
    <source>
        <dbReference type="SAM" id="Phobius"/>
    </source>
</evidence>
<dbReference type="SMART" id="SM00267">
    <property type="entry name" value="GGDEF"/>
    <property type="match status" value="1"/>
</dbReference>
<dbReference type="RefSeq" id="WP_012139071.1">
    <property type="nucleotide sequence ID" value="NZ_KE007327.1"/>
</dbReference>
<name>R8AY45_9GAMM</name>
<dbReference type="STRING" id="1318628.MARLIPOL_14655"/>
<organism evidence="6 7">
    <name type="scientific">Marinobacter lipolyticus SM19</name>
    <dbReference type="NCBI Taxonomy" id="1318628"/>
    <lineage>
        <taxon>Bacteria</taxon>
        <taxon>Pseudomonadati</taxon>
        <taxon>Pseudomonadota</taxon>
        <taxon>Gammaproteobacteria</taxon>
        <taxon>Pseudomonadales</taxon>
        <taxon>Marinobacteraceae</taxon>
        <taxon>Marinobacter</taxon>
    </lineage>
</organism>
<evidence type="ECO:0000256" key="3">
    <source>
        <dbReference type="ARBA" id="ARBA00034247"/>
    </source>
</evidence>
<dbReference type="Proteomes" id="UP000016540">
    <property type="component" value="Unassembled WGS sequence"/>
</dbReference>
<dbReference type="InterPro" id="IPR043128">
    <property type="entry name" value="Rev_trsase/Diguanyl_cyclase"/>
</dbReference>
<dbReference type="Pfam" id="PF13185">
    <property type="entry name" value="GAF_2"/>
    <property type="match status" value="1"/>
</dbReference>
<accession>R8AY45</accession>
<comment type="catalytic activity">
    <reaction evidence="3">
        <text>2 GTP = 3',3'-c-di-GMP + 2 diphosphate</text>
        <dbReference type="Rhea" id="RHEA:24898"/>
        <dbReference type="ChEBI" id="CHEBI:33019"/>
        <dbReference type="ChEBI" id="CHEBI:37565"/>
        <dbReference type="ChEBI" id="CHEBI:58805"/>
        <dbReference type="EC" id="2.7.7.65"/>
    </reaction>
</comment>
<feature type="domain" description="GGDEF" evidence="5">
    <location>
        <begin position="571"/>
        <end position="699"/>
    </location>
</feature>
<dbReference type="FunFam" id="3.30.70.270:FF:000001">
    <property type="entry name" value="Diguanylate cyclase domain protein"/>
    <property type="match status" value="1"/>
</dbReference>
<dbReference type="SUPFAM" id="SSF55781">
    <property type="entry name" value="GAF domain-like"/>
    <property type="match status" value="2"/>
</dbReference>
<evidence type="ECO:0000256" key="1">
    <source>
        <dbReference type="ARBA" id="ARBA00001946"/>
    </source>
</evidence>
<dbReference type="HOGENOM" id="CLU_394225_0_0_6"/>
<dbReference type="SUPFAM" id="SSF55785">
    <property type="entry name" value="PYP-like sensor domain (PAS domain)"/>
    <property type="match status" value="1"/>
</dbReference>
<dbReference type="Pfam" id="PF13188">
    <property type="entry name" value="PAS_8"/>
    <property type="match status" value="1"/>
</dbReference>
<dbReference type="Gene3D" id="3.30.450.40">
    <property type="match status" value="2"/>
</dbReference>
<feature type="transmembrane region" description="Helical" evidence="4">
    <location>
        <begin position="20"/>
        <end position="42"/>
    </location>
</feature>
<dbReference type="SMART" id="SM00065">
    <property type="entry name" value="GAF"/>
    <property type="match status" value="2"/>
</dbReference>
<comment type="cofactor">
    <cofactor evidence="1">
        <name>Mg(2+)</name>
        <dbReference type="ChEBI" id="CHEBI:18420"/>
    </cofactor>
</comment>
<dbReference type="Pfam" id="PF00990">
    <property type="entry name" value="GGDEF"/>
    <property type="match status" value="1"/>
</dbReference>
<dbReference type="EMBL" id="ASAD01000017">
    <property type="protein sequence ID" value="EON91270.1"/>
    <property type="molecule type" value="Genomic_DNA"/>
</dbReference>
<dbReference type="eggNOG" id="COG3706">
    <property type="taxonomic scope" value="Bacteria"/>
</dbReference>
<dbReference type="CDD" id="cd01949">
    <property type="entry name" value="GGDEF"/>
    <property type="match status" value="1"/>
</dbReference>
<dbReference type="PATRIC" id="fig|1318628.3.peg.2929"/>
<dbReference type="PROSITE" id="PS50887">
    <property type="entry name" value="GGDEF"/>
    <property type="match status" value="1"/>
</dbReference>
<dbReference type="Gene3D" id="3.30.450.20">
    <property type="entry name" value="PAS domain"/>
    <property type="match status" value="1"/>
</dbReference>
<proteinExistence type="predicted"/>
<dbReference type="Gene3D" id="3.30.70.270">
    <property type="match status" value="1"/>
</dbReference>
<dbReference type="GO" id="GO:1902201">
    <property type="term" value="P:negative regulation of bacterial-type flagellum-dependent cell motility"/>
    <property type="evidence" value="ECO:0007669"/>
    <property type="project" value="TreeGrafter"/>
</dbReference>
<dbReference type="InterPro" id="IPR029016">
    <property type="entry name" value="GAF-like_dom_sf"/>
</dbReference>
<dbReference type="eggNOG" id="COG2203">
    <property type="taxonomic scope" value="Bacteria"/>
</dbReference>
<dbReference type="PANTHER" id="PTHR45138:SF9">
    <property type="entry name" value="DIGUANYLATE CYCLASE DGCM-RELATED"/>
    <property type="match status" value="1"/>
</dbReference>
<dbReference type="InterPro" id="IPR050469">
    <property type="entry name" value="Diguanylate_Cyclase"/>
</dbReference>
<dbReference type="OrthoDB" id="9812358at2"/>
<evidence type="ECO:0000259" key="5">
    <source>
        <dbReference type="PROSITE" id="PS50887"/>
    </source>
</evidence>
<evidence type="ECO:0000313" key="7">
    <source>
        <dbReference type="Proteomes" id="UP000016540"/>
    </source>
</evidence>
<dbReference type="InterPro" id="IPR029787">
    <property type="entry name" value="Nucleotide_cyclase"/>
</dbReference>
<gene>
    <name evidence="6" type="ORF">MARLIPOL_14655</name>
</gene>
<keyword evidence="7" id="KW-1185">Reference proteome</keyword>
<dbReference type="AlphaFoldDB" id="R8AY45"/>
<dbReference type="PANTHER" id="PTHR45138">
    <property type="entry name" value="REGULATORY COMPONENTS OF SENSORY TRANSDUCTION SYSTEM"/>
    <property type="match status" value="1"/>
</dbReference>
<keyword evidence="4" id="KW-1133">Transmembrane helix</keyword>
<keyword evidence="4" id="KW-0472">Membrane</keyword>
<evidence type="ECO:0000256" key="2">
    <source>
        <dbReference type="ARBA" id="ARBA00012528"/>
    </source>
</evidence>
<dbReference type="GO" id="GO:0005886">
    <property type="term" value="C:plasma membrane"/>
    <property type="evidence" value="ECO:0007669"/>
    <property type="project" value="TreeGrafter"/>
</dbReference>
<protein>
    <recommendedName>
        <fullName evidence="2">diguanylate cyclase</fullName>
        <ecNumber evidence="2">2.7.7.65</ecNumber>
    </recommendedName>
</protein>
<dbReference type="GO" id="GO:0052621">
    <property type="term" value="F:diguanylate cyclase activity"/>
    <property type="evidence" value="ECO:0007669"/>
    <property type="project" value="UniProtKB-EC"/>
</dbReference>
<dbReference type="InterPro" id="IPR035965">
    <property type="entry name" value="PAS-like_dom_sf"/>
</dbReference>
<comment type="caution">
    <text evidence="6">The sequence shown here is derived from an EMBL/GenBank/DDBJ whole genome shotgun (WGS) entry which is preliminary data.</text>
</comment>